<dbReference type="AlphaFoldDB" id="A0A8H6NDD7"/>
<dbReference type="EMBL" id="WIGO01000117">
    <property type="protein sequence ID" value="KAF6828768.1"/>
    <property type="molecule type" value="Genomic_DNA"/>
</dbReference>
<evidence type="ECO:0000313" key="2">
    <source>
        <dbReference type="Proteomes" id="UP000654918"/>
    </source>
</evidence>
<protein>
    <submittedName>
        <fullName evidence="1">Uncharacterized protein</fullName>
    </submittedName>
</protein>
<dbReference type="Proteomes" id="UP000654918">
    <property type="component" value="Unassembled WGS sequence"/>
</dbReference>
<accession>A0A8H6NDD7</accession>
<gene>
    <name evidence="1" type="ORF">CPLU01_08319</name>
</gene>
<sequence>MADLPNHDHEGTISGAPLLRRFGPSLWVRLDSLAQPHLHPHNHTHFGTRPLLPRNEVAAQLHREAGAERIGDGTGDLAVDDLLLGEKTTWLNALRERAPEVQSRCMADVTSPPGIVLSRRGPGESTRVDPELKERPSLVGGSASAVNREISPLRDEEKQLGRLCFRWDAVEATSASSGEVPVAGDVAPIIGLPRRTCREGEGEGARWDAGWRVLLVSRGLVWSVIQRLVKRDGEVWISEGIAKAVSGLQQDCSLVVLG</sequence>
<comment type="caution">
    <text evidence="1">The sequence shown here is derived from an EMBL/GenBank/DDBJ whole genome shotgun (WGS) entry which is preliminary data.</text>
</comment>
<name>A0A8H6NDD7_9PEZI</name>
<reference evidence="1" key="1">
    <citation type="journal article" date="2020" name="Phytopathology">
        <title>Genome Sequence Resources of Colletotrichum truncatum, C. plurivorum, C. musicola, and C. sojae: Four Species Pathogenic to Soybean (Glycine max).</title>
        <authorList>
            <person name="Rogerio F."/>
            <person name="Boufleur T.R."/>
            <person name="Ciampi-Guillardi M."/>
            <person name="Sukno S.A."/>
            <person name="Thon M.R."/>
            <person name="Massola Junior N.S."/>
            <person name="Baroncelli R."/>
        </authorList>
    </citation>
    <scope>NUCLEOTIDE SEQUENCE</scope>
    <source>
        <strain evidence="1">LFN00145</strain>
    </source>
</reference>
<organism evidence="1 2">
    <name type="scientific">Colletotrichum plurivorum</name>
    <dbReference type="NCBI Taxonomy" id="2175906"/>
    <lineage>
        <taxon>Eukaryota</taxon>
        <taxon>Fungi</taxon>
        <taxon>Dikarya</taxon>
        <taxon>Ascomycota</taxon>
        <taxon>Pezizomycotina</taxon>
        <taxon>Sordariomycetes</taxon>
        <taxon>Hypocreomycetidae</taxon>
        <taxon>Glomerellales</taxon>
        <taxon>Glomerellaceae</taxon>
        <taxon>Colletotrichum</taxon>
        <taxon>Colletotrichum orchidearum species complex</taxon>
    </lineage>
</organism>
<keyword evidence="2" id="KW-1185">Reference proteome</keyword>
<evidence type="ECO:0000313" key="1">
    <source>
        <dbReference type="EMBL" id="KAF6828768.1"/>
    </source>
</evidence>
<proteinExistence type="predicted"/>